<name>A0ACD3QLE4_LARCR</name>
<reference evidence="1" key="1">
    <citation type="submission" date="2018-11" db="EMBL/GenBank/DDBJ databases">
        <title>The sequence and de novo assembly of Larimichthys crocea genome using PacBio and Hi-C technologies.</title>
        <authorList>
            <person name="Xu P."/>
            <person name="Chen B."/>
            <person name="Zhou Z."/>
            <person name="Ke Q."/>
            <person name="Wu Y."/>
            <person name="Bai H."/>
            <person name="Pu F."/>
        </authorList>
    </citation>
    <scope>NUCLEOTIDE SEQUENCE</scope>
    <source>
        <tissue evidence="1">Muscle</tissue>
    </source>
</reference>
<dbReference type="EMBL" id="CM011690">
    <property type="protein sequence ID" value="TMS08036.1"/>
    <property type="molecule type" value="Genomic_DNA"/>
</dbReference>
<evidence type="ECO:0000313" key="1">
    <source>
        <dbReference type="EMBL" id="TMS08036.1"/>
    </source>
</evidence>
<organism evidence="1 2">
    <name type="scientific">Larimichthys crocea</name>
    <name type="common">Large yellow croaker</name>
    <name type="synonym">Pseudosciaena crocea</name>
    <dbReference type="NCBI Taxonomy" id="215358"/>
    <lineage>
        <taxon>Eukaryota</taxon>
        <taxon>Metazoa</taxon>
        <taxon>Chordata</taxon>
        <taxon>Craniata</taxon>
        <taxon>Vertebrata</taxon>
        <taxon>Euteleostomi</taxon>
        <taxon>Actinopterygii</taxon>
        <taxon>Neopterygii</taxon>
        <taxon>Teleostei</taxon>
        <taxon>Neoteleostei</taxon>
        <taxon>Acanthomorphata</taxon>
        <taxon>Eupercaria</taxon>
        <taxon>Sciaenidae</taxon>
        <taxon>Larimichthys</taxon>
    </lineage>
</organism>
<keyword evidence="2" id="KW-1185">Reference proteome</keyword>
<protein>
    <submittedName>
        <fullName evidence="1">Uncharacterized protein</fullName>
    </submittedName>
</protein>
<gene>
    <name evidence="1" type="ORF">E3U43_005519</name>
</gene>
<comment type="caution">
    <text evidence="1">The sequence shown here is derived from an EMBL/GenBank/DDBJ whole genome shotgun (WGS) entry which is preliminary data.</text>
</comment>
<accession>A0ACD3QLE4</accession>
<dbReference type="Proteomes" id="UP000793456">
    <property type="component" value="Chromosome XVII"/>
</dbReference>
<proteinExistence type="predicted"/>
<sequence length="1819" mass="204234">MSYGGGFYGRTERVHQAPHYDQVPHGSLPRVDSDELPPLREQRAARNAQSADPLPPPPLPDQPPVGPEFDPSGSEDNVDPDLDPALDIKPVHRFIPDSWKNFFRGSNRSSNKPWSMSGSSANNNNSTSEGVRCSPPQSPSVPGSYRDPYGGSGSSCNSRKELLELHDAHESVSGRTYQTGLTYSERVEEYHLRYAFMKSWAGLLRILGCVELLLGAAVFACVCAYIHKDNEWFNMFGYSSPGGAYGGGGMYGGVTGGAYYTGPKTPFVLVVAGLAWLVTVIMLVLGMTMYYRTILLDSSWWPLTEFTLNLSLAVLYMAAGIVYVRDTTRGGLCSYPVFNNGINGAFCRTEAGQTAAIIFLFVTMVVYLIGSMMHPTSDMRAERSLMVPVSVPVSVPDDKDPEQVHGSSVVPIRAAPRAIPPKVLQGTIPSGHIPKPVILPDYIAKYTTIHSDEERDQYRAVFNDQYAEYKELHAEVQLTLKKFDEMDAMMRSLPQNPTSQMKGVRYNEGHALYLSVVARKEGTKRGFLSKKTTENSRWTEKYFALYQNVLFYYENDQSTRPSGIYLLEGCTCERAPAPKVSSAISKEPAEKQQHYFLVVFGHDGQKPLELRTEEESDCNEWVEFIQQASYSDIIIEREILMQKYIHLVQIMETEKVAANQLRTQLEDQDTEIERLKAEIVVMNKTKERMEPYQSSQDEEDPDIKKIKKVQSFMRGWLCRRKWKIIVQDYICSPHAESMRKRNQIVFNMVEAETEYVHQLSILVNCFLRPLRMAASSKKPPISHDDVSSIFLNSETIMFLHEIFHQGLKARIANWPTLVLADLFDILLPMLNIYQEFVRNHQYSLQVLANCKQNRDFDKLLKQYESNAACEGRMLETFLTYPMFQIPRYIITLHELLAHTPHEHVERKSLEFAKSKLEELSKMMHDEVSDTENIRKNLAIERMIVEGCDILLDTSQTFVRQGSLIQLPSSSERGMLSKVRLGSLSLRKEGERQCFLFTKHFVICTRTSGGKLHLLKQGGTLSLIECTLIEELDANDEDYNAAGQGFNHLEFKVVVEPPDGQPFSVVLLAPSRQEKAAWTSDISQCIDNIRCNGLMTSVFEENSKVSVPHMIKSDARLHKDDVDICFSKTLNSCKVPQIRYASVERLLERLTDLRFLSIDFLNTFLHTYRIFTTAAVVIDKLADIYKKPFTSIPVRIEQLSCDRLSIMSLCPDYSLKITQLALDQSKSLELFFATNQGSWGTDPLNNKSPRSGRKFSSPPPLSIPPRTSSPVHSRKLSLSSPVGGKAGALDLSTTPSSSAANSPTSSHFPSIPSPPPSSTRPPSGFCSPPPTAKRSPSLPQASGVSSPPPICTKAPLDLSRGPSSPDLSPAAAEDVSGELPRLDAFCGKLRRSIRRAVLESVSMDKFIPESPSSSEPGDMSPCRSPSTPRHLRYRQTGVTSGENSRCTMSPASAFAIATAAAGHSSSQGFSNSEKACDKEFIIRRAATNRVLNVLRHWVSKHSQDFDLNGELKMGVIGLLEEVLRDPDLLPQERKATTNILSALSQEEQDDAQLKIEDILQMKSCPLLHFIVAESPKAECFESLSAMELAEQITLLDHIVFRSIPYEEFLGQGWMKVDKTERTPYIMKTSQHFNDMSNLVASQIMTHTDVGSRASSIEKWLAVADICRCLNNYNGVLEITSALNRSAIYRLKKTWTKVCKQTKALMDRLQKTVSSEGRFKNLRETLKNCNPPCVPYLGMYLTDLAFIEEGTPNFTEEGLVNFSKMRMISHIIREIRQFQQAPYRIEHQPKVTQFLLDKTLVMDEDTLYELSLKIEPRVPPG</sequence>
<evidence type="ECO:0000313" key="2">
    <source>
        <dbReference type="Proteomes" id="UP000793456"/>
    </source>
</evidence>